<keyword evidence="3" id="KW-0808">Transferase</keyword>
<keyword evidence="4" id="KW-1185">Reference proteome</keyword>
<dbReference type="InterPro" id="IPR011009">
    <property type="entry name" value="Kinase-like_dom_sf"/>
</dbReference>
<proteinExistence type="predicted"/>
<dbReference type="AlphaFoldDB" id="A0A395HZM8"/>
<accession>A0A395HZM8</accession>
<dbReference type="GO" id="GO:0016740">
    <property type="term" value="F:transferase activity"/>
    <property type="evidence" value="ECO:0007669"/>
    <property type="project" value="UniProtKB-KW"/>
</dbReference>
<dbReference type="Gene3D" id="3.90.1200.10">
    <property type="match status" value="1"/>
</dbReference>
<dbReference type="VEuPathDB" id="FungiDB:BO97DRAFT_367329"/>
<evidence type="ECO:0000256" key="1">
    <source>
        <dbReference type="SAM" id="MobiDB-lite"/>
    </source>
</evidence>
<dbReference type="Pfam" id="PF01636">
    <property type="entry name" value="APH"/>
    <property type="match status" value="1"/>
</dbReference>
<dbReference type="GO" id="GO:0005739">
    <property type="term" value="C:mitochondrion"/>
    <property type="evidence" value="ECO:0007669"/>
    <property type="project" value="TreeGrafter"/>
</dbReference>
<sequence length="570" mass="64166">MKHLLVQVRRPVTTAACTRFRALSACNPTKSPASTPRRWQHDASSESSSDLFNYTSGRWIHDEPHHQSKRRRPFNVPELKRLAASALSVPATEVSDLRKLGEGGFNRTFLLTLRDGLTQLVARIPYPATEPKYLSVASEVATLEYLRRRGFPVPRVLGYDATSDNAAGTEYIFMEVAPGRCLRECWAELTTAEMARVVERIVALEARLMALEFPVAGSLFLEQDLRCMETVRITDPCTEDEGVPEEEKGGQFCVGPDVSRGLWLGKRRILPVHRGPYTSPVDVMTAGARKEIVYLEEYGQPVRTSKPLPHHPYKQSPREYIDSLTNYLRVAPSLVPNDPALTRNTIRHPDLQPSNIFVSDDLEITGLIDWQYTTIRPLFLQCGVPANFQSADGEIPSLLHEPTLPAGFERLSEADQMRERELFRSRQLHYFYLTATAHLNPLHQAALTCDLGVLRRSLCHQAAAPWDGDNVTLKADLIQLGMNWDRIARPEEADSTCPIEYGQEEVSECLQLNNVQVEMEEQERLSREALGVGSEGWVSPERYEDVKACEDLLKAVGFNVGDSRNERVMA</sequence>
<feature type="region of interest" description="Disordered" evidence="1">
    <location>
        <begin position="26"/>
        <end position="48"/>
    </location>
</feature>
<evidence type="ECO:0000313" key="3">
    <source>
        <dbReference type="EMBL" id="RAL13147.1"/>
    </source>
</evidence>
<dbReference type="GeneID" id="37196939"/>
<dbReference type="STRING" id="1450537.A0A395HZM8"/>
<dbReference type="InterPro" id="IPR002575">
    <property type="entry name" value="Aminoglycoside_PTrfase"/>
</dbReference>
<protein>
    <submittedName>
        <fullName evidence="3">Phosphotransferase</fullName>
    </submittedName>
</protein>
<evidence type="ECO:0000259" key="2">
    <source>
        <dbReference type="Pfam" id="PF01636"/>
    </source>
</evidence>
<dbReference type="Gene3D" id="3.30.200.20">
    <property type="entry name" value="Phosphorylase Kinase, domain 1"/>
    <property type="match status" value="1"/>
</dbReference>
<dbReference type="OrthoDB" id="2831558at2759"/>
<dbReference type="EMBL" id="KZ824280">
    <property type="protein sequence ID" value="RAL13147.1"/>
    <property type="molecule type" value="Genomic_DNA"/>
</dbReference>
<dbReference type="InterPro" id="IPR051035">
    <property type="entry name" value="Mito_inheritance_9"/>
</dbReference>
<gene>
    <name evidence="3" type="ORF">BO97DRAFT_367329</name>
</gene>
<feature type="domain" description="Aminoglycoside phosphotransferase" evidence="2">
    <location>
        <begin position="97"/>
        <end position="377"/>
    </location>
</feature>
<name>A0A395HZM8_ASPHC</name>
<dbReference type="PANTHER" id="PTHR36091">
    <property type="entry name" value="ALTERED INHERITANCE OF MITOCHONDRIA PROTEIN 9, MITOCHONDRIAL"/>
    <property type="match status" value="1"/>
</dbReference>
<dbReference type="RefSeq" id="XP_025552301.1">
    <property type="nucleotide sequence ID" value="XM_025692650.1"/>
</dbReference>
<organism evidence="3 4">
    <name type="scientific">Aspergillus homomorphus (strain CBS 101889)</name>
    <dbReference type="NCBI Taxonomy" id="1450537"/>
    <lineage>
        <taxon>Eukaryota</taxon>
        <taxon>Fungi</taxon>
        <taxon>Dikarya</taxon>
        <taxon>Ascomycota</taxon>
        <taxon>Pezizomycotina</taxon>
        <taxon>Eurotiomycetes</taxon>
        <taxon>Eurotiomycetidae</taxon>
        <taxon>Eurotiales</taxon>
        <taxon>Aspergillaceae</taxon>
        <taxon>Aspergillus</taxon>
        <taxon>Aspergillus subgen. Circumdati</taxon>
    </lineage>
</organism>
<dbReference type="SUPFAM" id="SSF56112">
    <property type="entry name" value="Protein kinase-like (PK-like)"/>
    <property type="match status" value="1"/>
</dbReference>
<dbReference type="PANTHER" id="PTHR36091:SF2">
    <property type="entry name" value="AMINOGLYCOSIDE PHOSPHOTRANSFERASE DOMAIN-CONTAINING PROTEIN"/>
    <property type="match status" value="1"/>
</dbReference>
<dbReference type="Proteomes" id="UP000248961">
    <property type="component" value="Unassembled WGS sequence"/>
</dbReference>
<evidence type="ECO:0000313" key="4">
    <source>
        <dbReference type="Proteomes" id="UP000248961"/>
    </source>
</evidence>
<reference evidence="3 4" key="1">
    <citation type="submission" date="2018-02" db="EMBL/GenBank/DDBJ databases">
        <title>The genomes of Aspergillus section Nigri reveals drivers in fungal speciation.</title>
        <authorList>
            <consortium name="DOE Joint Genome Institute"/>
            <person name="Vesth T.C."/>
            <person name="Nybo J."/>
            <person name="Theobald S."/>
            <person name="Brandl J."/>
            <person name="Frisvad J.C."/>
            <person name="Nielsen K.F."/>
            <person name="Lyhne E.K."/>
            <person name="Kogle M.E."/>
            <person name="Kuo A."/>
            <person name="Riley R."/>
            <person name="Clum A."/>
            <person name="Nolan M."/>
            <person name="Lipzen A."/>
            <person name="Salamov A."/>
            <person name="Henrissat B."/>
            <person name="Wiebenga A."/>
            <person name="De vries R.P."/>
            <person name="Grigoriev I.V."/>
            <person name="Mortensen U.H."/>
            <person name="Andersen M.R."/>
            <person name="Baker S.E."/>
        </authorList>
    </citation>
    <scope>NUCLEOTIDE SEQUENCE [LARGE SCALE GENOMIC DNA]</scope>
    <source>
        <strain evidence="3 4">CBS 101889</strain>
    </source>
</reference>